<evidence type="ECO:0000313" key="1">
    <source>
        <dbReference type="EMBL" id="JAH32926.1"/>
    </source>
</evidence>
<sequence>MEQLTAHARAAQSVLPKRSYFQNGFIFPPQDSSCEA</sequence>
<name>A0A0E9RUT2_ANGAN</name>
<accession>A0A0E9RUT2</accession>
<dbReference type="EMBL" id="GBXM01075651">
    <property type="protein sequence ID" value="JAH32926.1"/>
    <property type="molecule type" value="Transcribed_RNA"/>
</dbReference>
<proteinExistence type="predicted"/>
<protein>
    <submittedName>
        <fullName evidence="1">Uncharacterized protein</fullName>
    </submittedName>
</protein>
<dbReference type="AlphaFoldDB" id="A0A0E9RUT2"/>
<organism evidence="1">
    <name type="scientific">Anguilla anguilla</name>
    <name type="common">European freshwater eel</name>
    <name type="synonym">Muraena anguilla</name>
    <dbReference type="NCBI Taxonomy" id="7936"/>
    <lineage>
        <taxon>Eukaryota</taxon>
        <taxon>Metazoa</taxon>
        <taxon>Chordata</taxon>
        <taxon>Craniata</taxon>
        <taxon>Vertebrata</taxon>
        <taxon>Euteleostomi</taxon>
        <taxon>Actinopterygii</taxon>
        <taxon>Neopterygii</taxon>
        <taxon>Teleostei</taxon>
        <taxon>Anguilliformes</taxon>
        <taxon>Anguillidae</taxon>
        <taxon>Anguilla</taxon>
    </lineage>
</organism>
<reference evidence="1" key="1">
    <citation type="submission" date="2014-11" db="EMBL/GenBank/DDBJ databases">
        <authorList>
            <person name="Amaro Gonzalez C."/>
        </authorList>
    </citation>
    <scope>NUCLEOTIDE SEQUENCE</scope>
</reference>
<reference evidence="1" key="2">
    <citation type="journal article" date="2015" name="Fish Shellfish Immunol.">
        <title>Early steps in the European eel (Anguilla anguilla)-Vibrio vulnificus interaction in the gills: Role of the RtxA13 toxin.</title>
        <authorList>
            <person name="Callol A."/>
            <person name="Pajuelo D."/>
            <person name="Ebbesson L."/>
            <person name="Teles M."/>
            <person name="MacKenzie S."/>
            <person name="Amaro C."/>
        </authorList>
    </citation>
    <scope>NUCLEOTIDE SEQUENCE</scope>
</reference>